<dbReference type="PANTHER" id="PTHR48061:SF38">
    <property type="entry name" value="SERINE_THREONINE-PROTEIN KINASE BRI1"/>
    <property type="match status" value="1"/>
</dbReference>
<dbReference type="SMART" id="SM00369">
    <property type="entry name" value="LRR_TYP"/>
    <property type="match status" value="9"/>
</dbReference>
<keyword evidence="9 11" id="KW-0472">Membrane</keyword>
<comment type="subcellular location">
    <subcellularLocation>
        <location evidence="1">Cell membrane</location>
        <topology evidence="1">Single-pass type I membrane protein</topology>
    </subcellularLocation>
</comment>
<evidence type="ECO:0000256" key="4">
    <source>
        <dbReference type="ARBA" id="ARBA00022614"/>
    </source>
</evidence>
<accession>A0ABD3AED3</accession>
<sequence length="973" mass="109786">MEMLLWLIYPLLFIIIQTSSTSTADHLCNHDESLALLQFKQMFTITNETSKCDEFLQNQPKMMFWNTSKDCCSWDGVTCNSITGHVIGLDLSCSGLSGTIQPNSSLNYLTHLQKLNLASNDLSGPYILREVSMLKSLKYLNLSDNYFSNVIPGISRFSNLTKLRVLSLASVDLSSELPVSLNFSTSLVHLDLQLTGLSGELPDVVFHLPNLDTLILSNNMDLTGNLLKFNWNASHSLKYFDLSHTSFYGKLHNSISFAKCLNYLVLANCHFFGSIPESIGNLTFISKIDLSFNNFSGYLPSTISNLEQLNYLDLSLNNFEGKIPDVFHHLRRLTFLQLGVNHFSGGFPSSVVNLSELTILDLNSNSLKGPLPQIAYGLQKLTYFSISNNSLNGTIPSWLFSLSSLKLLALDHNQLIGKIHDFKSPSQLNAVLLSNNKLNGSIPKSISNLNFLNFLVLSSNNLSGIVELSMLPSSIYALDISYNNLIWSNQNRGNVTLPILISLKMSSCNINEFPHFLRYSTYLEVIDLSNNKLRGEIPDWFISTQFDYLGYLDLSHNYLTNLEYQFPWNLQYLRLKSNLFRGPLPSHICNFQTLTVLDLSDNKFSGTIPESFVNSSDELVVLDLRRNELQGTIPTSFPKGNQLRNLGLNGNKLDGPLPRSLLNCQELEVLDLGNNNLIGEFPYWLENLRQLQVLILKSNRLNGTVSRFKTRFPFPNLRILDLSHNQLIGILPENLFRSFKAMINSREHEGEVEYMEMKDANYMYYQDSLALVVKGTEIEFSRVLTILTAIDFSSNEFEGEIPRFIGELNSLRMLNLSHNKLNGHIPSVFGNLSKLESLDLSWNQFEGQIPWQLTKLSSLSVLNLSQNHLTGRIPEGNQFHTFGNDSYSGNLALCGFPLTKICGDSEASQPPSTLLTFDQEEDDSDDFFSGFSWKPVVMGYTCGMVLGLAIGYTMFYIGKPKWFCKAPERKYYK</sequence>
<keyword evidence="7" id="KW-0677">Repeat</keyword>
<dbReference type="SUPFAM" id="SSF52047">
    <property type="entry name" value="RNI-like"/>
    <property type="match status" value="1"/>
</dbReference>
<evidence type="ECO:0000313" key="14">
    <source>
        <dbReference type="EMBL" id="KAL3530195.1"/>
    </source>
</evidence>
<dbReference type="GO" id="GO:0005886">
    <property type="term" value="C:plasma membrane"/>
    <property type="evidence" value="ECO:0007669"/>
    <property type="project" value="UniProtKB-SubCell"/>
</dbReference>
<dbReference type="FunFam" id="3.80.10.10:FF:000095">
    <property type="entry name" value="LRR receptor-like serine/threonine-protein kinase GSO1"/>
    <property type="match status" value="2"/>
</dbReference>
<keyword evidence="4" id="KW-0433">Leucine-rich repeat</keyword>
<comment type="caution">
    <text evidence="14">The sequence shown here is derived from an EMBL/GenBank/DDBJ whole genome shotgun (WGS) entry which is preliminary data.</text>
</comment>
<keyword evidence="3" id="KW-1003">Cell membrane</keyword>
<dbReference type="Pfam" id="PF08263">
    <property type="entry name" value="LRRNT_2"/>
    <property type="match status" value="1"/>
</dbReference>
<dbReference type="AlphaFoldDB" id="A0ABD3AED3"/>
<evidence type="ECO:0000256" key="2">
    <source>
        <dbReference type="ARBA" id="ARBA00009592"/>
    </source>
</evidence>
<comment type="similarity">
    <text evidence="2">Belongs to the RLP family.</text>
</comment>
<organism evidence="14 15">
    <name type="scientific">Cinchona calisaya</name>
    <dbReference type="NCBI Taxonomy" id="153742"/>
    <lineage>
        <taxon>Eukaryota</taxon>
        <taxon>Viridiplantae</taxon>
        <taxon>Streptophyta</taxon>
        <taxon>Embryophyta</taxon>
        <taxon>Tracheophyta</taxon>
        <taxon>Spermatophyta</taxon>
        <taxon>Magnoliopsida</taxon>
        <taxon>eudicotyledons</taxon>
        <taxon>Gunneridae</taxon>
        <taxon>Pentapetalae</taxon>
        <taxon>asterids</taxon>
        <taxon>lamiids</taxon>
        <taxon>Gentianales</taxon>
        <taxon>Rubiaceae</taxon>
        <taxon>Cinchonoideae</taxon>
        <taxon>Cinchoneae</taxon>
        <taxon>Cinchona</taxon>
    </lineage>
</organism>
<dbReference type="PRINTS" id="PR00019">
    <property type="entry name" value="LEURICHRPT"/>
</dbReference>
<dbReference type="InterPro" id="IPR003591">
    <property type="entry name" value="Leu-rich_rpt_typical-subtyp"/>
</dbReference>
<dbReference type="GO" id="GO:0051707">
    <property type="term" value="P:response to other organism"/>
    <property type="evidence" value="ECO:0007669"/>
    <property type="project" value="UniProtKB-ARBA"/>
</dbReference>
<evidence type="ECO:0000256" key="11">
    <source>
        <dbReference type="SAM" id="Phobius"/>
    </source>
</evidence>
<dbReference type="GO" id="GO:0006952">
    <property type="term" value="P:defense response"/>
    <property type="evidence" value="ECO:0007669"/>
    <property type="project" value="UniProtKB-ARBA"/>
</dbReference>
<dbReference type="InterPro" id="IPR046956">
    <property type="entry name" value="RLP23-like"/>
</dbReference>
<evidence type="ECO:0000313" key="15">
    <source>
        <dbReference type="Proteomes" id="UP001630127"/>
    </source>
</evidence>
<dbReference type="Proteomes" id="UP001630127">
    <property type="component" value="Unassembled WGS sequence"/>
</dbReference>
<dbReference type="FunFam" id="3.80.10.10:FF:000111">
    <property type="entry name" value="LRR receptor-like serine/threonine-protein kinase ERECTA"/>
    <property type="match status" value="1"/>
</dbReference>
<dbReference type="InterPro" id="IPR001611">
    <property type="entry name" value="Leu-rich_rpt"/>
</dbReference>
<gene>
    <name evidence="14" type="ORF">ACH5RR_009517</name>
</gene>
<feature type="signal peptide" evidence="12">
    <location>
        <begin position="1"/>
        <end position="21"/>
    </location>
</feature>
<feature type="chain" id="PRO_5044826232" description="Leucine-rich repeat-containing N-terminal plant-type domain-containing protein" evidence="12">
    <location>
        <begin position="22"/>
        <end position="973"/>
    </location>
</feature>
<keyword evidence="15" id="KW-1185">Reference proteome</keyword>
<dbReference type="EMBL" id="JBJUIK010000004">
    <property type="protein sequence ID" value="KAL3530195.1"/>
    <property type="molecule type" value="Genomic_DNA"/>
</dbReference>
<evidence type="ECO:0000256" key="3">
    <source>
        <dbReference type="ARBA" id="ARBA00022475"/>
    </source>
</evidence>
<keyword evidence="8 11" id="KW-1133">Transmembrane helix</keyword>
<dbReference type="PANTHER" id="PTHR48061">
    <property type="entry name" value="LEUCINE-RICH REPEAT RECEPTOR PROTEIN KINASE EMS1-LIKE-RELATED"/>
    <property type="match status" value="1"/>
</dbReference>
<evidence type="ECO:0000259" key="13">
    <source>
        <dbReference type="Pfam" id="PF08263"/>
    </source>
</evidence>
<evidence type="ECO:0000256" key="9">
    <source>
        <dbReference type="ARBA" id="ARBA00023136"/>
    </source>
</evidence>
<evidence type="ECO:0000256" key="10">
    <source>
        <dbReference type="ARBA" id="ARBA00023180"/>
    </source>
</evidence>
<dbReference type="Pfam" id="PF13855">
    <property type="entry name" value="LRR_8"/>
    <property type="match status" value="3"/>
</dbReference>
<dbReference type="Pfam" id="PF00560">
    <property type="entry name" value="LRR_1"/>
    <property type="match status" value="10"/>
</dbReference>
<keyword evidence="10" id="KW-0325">Glycoprotein</keyword>
<evidence type="ECO:0000256" key="5">
    <source>
        <dbReference type="ARBA" id="ARBA00022692"/>
    </source>
</evidence>
<dbReference type="InterPro" id="IPR013210">
    <property type="entry name" value="LRR_N_plant-typ"/>
</dbReference>
<protein>
    <recommendedName>
        <fullName evidence="13">Leucine-rich repeat-containing N-terminal plant-type domain-containing protein</fullName>
    </recommendedName>
</protein>
<keyword evidence="6 12" id="KW-0732">Signal</keyword>
<dbReference type="InterPro" id="IPR032675">
    <property type="entry name" value="LRR_dom_sf"/>
</dbReference>
<evidence type="ECO:0000256" key="12">
    <source>
        <dbReference type="SAM" id="SignalP"/>
    </source>
</evidence>
<keyword evidence="5 11" id="KW-0812">Transmembrane</keyword>
<feature type="domain" description="Leucine-rich repeat-containing N-terminal plant-type" evidence="13">
    <location>
        <begin position="30"/>
        <end position="80"/>
    </location>
</feature>
<evidence type="ECO:0000256" key="8">
    <source>
        <dbReference type="ARBA" id="ARBA00022989"/>
    </source>
</evidence>
<reference evidence="14 15" key="1">
    <citation type="submission" date="2024-11" db="EMBL/GenBank/DDBJ databases">
        <title>A near-complete genome assembly of Cinchona calisaya.</title>
        <authorList>
            <person name="Lian D.C."/>
            <person name="Zhao X.W."/>
            <person name="Wei L."/>
        </authorList>
    </citation>
    <scope>NUCLEOTIDE SEQUENCE [LARGE SCALE GENOMIC DNA]</scope>
    <source>
        <tissue evidence="14">Nenye</tissue>
    </source>
</reference>
<name>A0ABD3AED3_9GENT</name>
<dbReference type="PROSITE" id="PS51450">
    <property type="entry name" value="LRR"/>
    <property type="match status" value="2"/>
</dbReference>
<dbReference type="Gene3D" id="3.80.10.10">
    <property type="entry name" value="Ribonuclease Inhibitor"/>
    <property type="match status" value="3"/>
</dbReference>
<evidence type="ECO:0000256" key="7">
    <source>
        <dbReference type="ARBA" id="ARBA00022737"/>
    </source>
</evidence>
<evidence type="ECO:0000256" key="6">
    <source>
        <dbReference type="ARBA" id="ARBA00022729"/>
    </source>
</evidence>
<dbReference type="SUPFAM" id="SSF52058">
    <property type="entry name" value="L domain-like"/>
    <property type="match status" value="2"/>
</dbReference>
<evidence type="ECO:0000256" key="1">
    <source>
        <dbReference type="ARBA" id="ARBA00004251"/>
    </source>
</evidence>
<proteinExistence type="inferred from homology"/>
<feature type="transmembrane region" description="Helical" evidence="11">
    <location>
        <begin position="937"/>
        <end position="957"/>
    </location>
</feature>